<proteinExistence type="predicted"/>
<evidence type="ECO:0000313" key="4">
    <source>
        <dbReference type="Proteomes" id="UP001153620"/>
    </source>
</evidence>
<dbReference type="PANTHER" id="PTHR24373:SF370">
    <property type="entry name" value="FISH-LIPS, ISOFORM E"/>
    <property type="match status" value="1"/>
</dbReference>
<evidence type="ECO:0000256" key="2">
    <source>
        <dbReference type="SAM" id="SignalP"/>
    </source>
</evidence>
<dbReference type="EMBL" id="OU895880">
    <property type="protein sequence ID" value="CAH1734389.1"/>
    <property type="molecule type" value="Genomic_DNA"/>
</dbReference>
<dbReference type="SUPFAM" id="SSF52058">
    <property type="entry name" value="L domain-like"/>
    <property type="match status" value="1"/>
</dbReference>
<accession>A0A9P0JBL9</accession>
<dbReference type="Pfam" id="PF13855">
    <property type="entry name" value="LRR_8"/>
    <property type="match status" value="1"/>
</dbReference>
<dbReference type="Gene3D" id="3.80.10.10">
    <property type="entry name" value="Ribonuclease Inhibitor"/>
    <property type="match status" value="1"/>
</dbReference>
<dbReference type="InterPro" id="IPR050328">
    <property type="entry name" value="Dev_Immune_Receptor"/>
</dbReference>
<organism evidence="3 4">
    <name type="scientific">Chironomus riparius</name>
    <dbReference type="NCBI Taxonomy" id="315576"/>
    <lineage>
        <taxon>Eukaryota</taxon>
        <taxon>Metazoa</taxon>
        <taxon>Ecdysozoa</taxon>
        <taxon>Arthropoda</taxon>
        <taxon>Hexapoda</taxon>
        <taxon>Insecta</taxon>
        <taxon>Pterygota</taxon>
        <taxon>Neoptera</taxon>
        <taxon>Endopterygota</taxon>
        <taxon>Diptera</taxon>
        <taxon>Nematocera</taxon>
        <taxon>Chironomoidea</taxon>
        <taxon>Chironomidae</taxon>
        <taxon>Chironominae</taxon>
        <taxon>Chironomus</taxon>
    </lineage>
</organism>
<dbReference type="PANTHER" id="PTHR24373">
    <property type="entry name" value="SLIT RELATED LEUCINE-RICH REPEAT NEURONAL PROTEIN"/>
    <property type="match status" value="1"/>
</dbReference>
<dbReference type="AlphaFoldDB" id="A0A9P0JBL9"/>
<keyword evidence="4" id="KW-1185">Reference proteome</keyword>
<dbReference type="GO" id="GO:0031012">
    <property type="term" value="C:extracellular matrix"/>
    <property type="evidence" value="ECO:0007669"/>
    <property type="project" value="TreeGrafter"/>
</dbReference>
<protein>
    <recommendedName>
        <fullName evidence="5">Leucine-rich repeat protein</fullName>
    </recommendedName>
</protein>
<evidence type="ECO:0008006" key="5">
    <source>
        <dbReference type="Google" id="ProtNLM"/>
    </source>
</evidence>
<evidence type="ECO:0000313" key="3">
    <source>
        <dbReference type="EMBL" id="CAH1734389.1"/>
    </source>
</evidence>
<evidence type="ECO:0000256" key="1">
    <source>
        <dbReference type="ARBA" id="ARBA00022729"/>
    </source>
</evidence>
<feature type="signal peptide" evidence="2">
    <location>
        <begin position="1"/>
        <end position="20"/>
    </location>
</feature>
<feature type="chain" id="PRO_5040484458" description="Leucine-rich repeat protein" evidence="2">
    <location>
        <begin position="21"/>
        <end position="296"/>
    </location>
</feature>
<dbReference type="GO" id="GO:0005615">
    <property type="term" value="C:extracellular space"/>
    <property type="evidence" value="ECO:0007669"/>
    <property type="project" value="TreeGrafter"/>
</dbReference>
<dbReference type="InterPro" id="IPR001611">
    <property type="entry name" value="Leu-rich_rpt"/>
</dbReference>
<name>A0A9P0JBL9_9DIPT</name>
<dbReference type="Proteomes" id="UP001153620">
    <property type="component" value="Chromosome 4"/>
</dbReference>
<dbReference type="InterPro" id="IPR032675">
    <property type="entry name" value="LRR_dom_sf"/>
</dbReference>
<keyword evidence="1 2" id="KW-0732">Signal</keyword>
<reference evidence="3" key="2">
    <citation type="submission" date="2022-10" db="EMBL/GenBank/DDBJ databases">
        <authorList>
            <consortium name="ENA_rothamsted_submissions"/>
            <consortium name="culmorum"/>
            <person name="King R."/>
        </authorList>
    </citation>
    <scope>NUCLEOTIDE SEQUENCE</scope>
</reference>
<gene>
    <name evidence="3" type="ORF">CHIRRI_LOCUS13700</name>
</gene>
<reference evidence="3" key="1">
    <citation type="submission" date="2022-01" db="EMBL/GenBank/DDBJ databases">
        <authorList>
            <person name="King R."/>
        </authorList>
    </citation>
    <scope>NUCLEOTIDE SEQUENCE</scope>
</reference>
<sequence length="296" mass="33984">MKFFWFIICLLFPLIDRLSSLNIECDYASAYFEAVGDLYYCDSKYDLDIFSRQSATIDEAVGKHGYGKTGKDVGAIYFLNKTVKYFPQAVDKLFPNLKAIAIWGGGTKEIHQSDLKPFLKLVHFILHECEIEVLEDGLFQFNPKLKYISFHGNKIFHIHPNVFDNLKNLSWLYLGSNKCINNASENSTKSVNSLIPVVKNKCKSSEFIHFDEDLKKLEAGIEKGELKNFKAEFAEFKTKFVSSAFKDSYTLGSRFDKLNDYLTGLNEKIYWTLLDKVEALDNKIEQITRGMKAGEF</sequence>